<evidence type="ECO:0000313" key="1">
    <source>
        <dbReference type="EMBL" id="VVP34374.1"/>
    </source>
</evidence>
<dbReference type="InterPro" id="IPR038666">
    <property type="entry name" value="SSP1_head-tail_sf"/>
</dbReference>
<dbReference type="RefSeq" id="WP_154912989.1">
    <property type="nucleotide sequence ID" value="NZ_CABVIK010000015.1"/>
</dbReference>
<sequence>MAYRDLGAGELDRRIVIQLRADLPAADMGLDSVIFGPTPRWAKVEPVGTAVYSDGVQTDSRITHRVFVRYMVGITTEHEIVEGGVVYRVRRSAPMNGRKRFTIIEVEELGDMKPGGGIYV</sequence>
<dbReference type="Pfam" id="PF05521">
    <property type="entry name" value="Phage_HCP"/>
    <property type="match status" value="1"/>
</dbReference>
<dbReference type="InterPro" id="IPR008767">
    <property type="entry name" value="Phage_SPP1_head-tail_adaptor"/>
</dbReference>
<dbReference type="EMBL" id="CABVIK010000015">
    <property type="protein sequence ID" value="VVP34374.1"/>
    <property type="molecule type" value="Genomic_DNA"/>
</dbReference>
<reference evidence="1 2" key="1">
    <citation type="submission" date="2019-09" db="EMBL/GenBank/DDBJ databases">
        <authorList>
            <person name="Chandra G."/>
            <person name="Truman W A."/>
        </authorList>
    </citation>
    <scope>NUCLEOTIDE SEQUENCE [LARGE SCALE GENOMIC DNA]</scope>
    <source>
        <strain evidence="1">PS870</strain>
    </source>
</reference>
<evidence type="ECO:0000313" key="2">
    <source>
        <dbReference type="Proteomes" id="UP000349468"/>
    </source>
</evidence>
<proteinExistence type="predicted"/>
<organism evidence="1 2">
    <name type="scientific">Pseudomonas fluorescens</name>
    <dbReference type="NCBI Taxonomy" id="294"/>
    <lineage>
        <taxon>Bacteria</taxon>
        <taxon>Pseudomonadati</taxon>
        <taxon>Pseudomonadota</taxon>
        <taxon>Gammaproteobacteria</taxon>
        <taxon>Pseudomonadales</taxon>
        <taxon>Pseudomonadaceae</taxon>
        <taxon>Pseudomonas</taxon>
    </lineage>
</organism>
<name>A0A5E7NAW5_PSEFL</name>
<accession>A0A5E7NAW5</accession>
<dbReference type="Gene3D" id="2.40.10.270">
    <property type="entry name" value="Bacteriophage SPP1 head-tail adaptor protein"/>
    <property type="match status" value="1"/>
</dbReference>
<dbReference type="AlphaFoldDB" id="A0A5E7NAW5"/>
<dbReference type="Proteomes" id="UP000349468">
    <property type="component" value="Unassembled WGS sequence"/>
</dbReference>
<evidence type="ECO:0008006" key="3">
    <source>
        <dbReference type="Google" id="ProtNLM"/>
    </source>
</evidence>
<protein>
    <recommendedName>
        <fullName evidence="3">Head-tail adaptor protein</fullName>
    </recommendedName>
</protein>
<gene>
    <name evidence="1" type="ORF">PS870_04488</name>
</gene>